<dbReference type="InterPro" id="IPR005162">
    <property type="entry name" value="Retrotrans_gag_dom"/>
</dbReference>
<dbReference type="InterPro" id="IPR001878">
    <property type="entry name" value="Znf_CCHC"/>
</dbReference>
<dbReference type="PANTHER" id="PTHR34482">
    <property type="entry name" value="DNA DAMAGE-INDUCIBLE PROTEIN 1-LIKE"/>
    <property type="match status" value="1"/>
</dbReference>
<dbReference type="OrthoDB" id="1300414at2759"/>
<evidence type="ECO:0000313" key="4">
    <source>
        <dbReference type="EMBL" id="CAH9076674.1"/>
    </source>
</evidence>
<dbReference type="SUPFAM" id="SSF57756">
    <property type="entry name" value="Retrovirus zinc finger-like domains"/>
    <property type="match status" value="1"/>
</dbReference>
<dbReference type="PANTHER" id="PTHR34482:SF48">
    <property type="entry name" value="GAG PROTEASE POLYPROTEIN"/>
    <property type="match status" value="1"/>
</dbReference>
<feature type="domain" description="CCHC-type" evidence="3">
    <location>
        <begin position="211"/>
        <end position="227"/>
    </location>
</feature>
<dbReference type="PROSITE" id="PS50158">
    <property type="entry name" value="ZF_CCHC"/>
    <property type="match status" value="1"/>
</dbReference>
<dbReference type="EMBL" id="CAMAPE010000010">
    <property type="protein sequence ID" value="CAH9076674.1"/>
    <property type="molecule type" value="Genomic_DNA"/>
</dbReference>
<accession>A0A9P1E3S2</accession>
<evidence type="ECO:0000256" key="1">
    <source>
        <dbReference type="PROSITE-ProRule" id="PRU00047"/>
    </source>
</evidence>
<dbReference type="Proteomes" id="UP001152484">
    <property type="component" value="Unassembled WGS sequence"/>
</dbReference>
<proteinExistence type="predicted"/>
<evidence type="ECO:0000313" key="5">
    <source>
        <dbReference type="Proteomes" id="UP001152484"/>
    </source>
</evidence>
<feature type="compositionally biased region" description="Polar residues" evidence="2">
    <location>
        <begin position="234"/>
        <end position="244"/>
    </location>
</feature>
<keyword evidence="5" id="KW-1185">Reference proteome</keyword>
<dbReference type="SMART" id="SM00343">
    <property type="entry name" value="ZnF_C2HC"/>
    <property type="match status" value="1"/>
</dbReference>
<feature type="region of interest" description="Disordered" evidence="2">
    <location>
        <begin position="227"/>
        <end position="268"/>
    </location>
</feature>
<name>A0A9P1E3S2_CUSEU</name>
<dbReference type="GO" id="GO:0008270">
    <property type="term" value="F:zinc ion binding"/>
    <property type="evidence" value="ECO:0007669"/>
    <property type="project" value="UniProtKB-KW"/>
</dbReference>
<feature type="region of interest" description="Disordered" evidence="2">
    <location>
        <begin position="138"/>
        <end position="200"/>
    </location>
</feature>
<keyword evidence="1" id="KW-0863">Zinc-finger</keyword>
<protein>
    <recommendedName>
        <fullName evidence="3">CCHC-type domain-containing protein</fullName>
    </recommendedName>
</protein>
<comment type="caution">
    <text evidence="4">The sequence shown here is derived from an EMBL/GenBank/DDBJ whole genome shotgun (WGS) entry which is preliminary data.</text>
</comment>
<keyword evidence="1" id="KW-0479">Metal-binding</keyword>
<dbReference type="InterPro" id="IPR036875">
    <property type="entry name" value="Znf_CCHC_sf"/>
</dbReference>
<dbReference type="Gene3D" id="4.10.60.10">
    <property type="entry name" value="Zinc finger, CCHC-type"/>
    <property type="match status" value="1"/>
</dbReference>
<evidence type="ECO:0000256" key="2">
    <source>
        <dbReference type="SAM" id="MobiDB-lite"/>
    </source>
</evidence>
<feature type="compositionally biased region" description="Low complexity" evidence="2">
    <location>
        <begin position="248"/>
        <end position="262"/>
    </location>
</feature>
<organism evidence="4 5">
    <name type="scientific">Cuscuta europaea</name>
    <name type="common">European dodder</name>
    <dbReference type="NCBI Taxonomy" id="41803"/>
    <lineage>
        <taxon>Eukaryota</taxon>
        <taxon>Viridiplantae</taxon>
        <taxon>Streptophyta</taxon>
        <taxon>Embryophyta</taxon>
        <taxon>Tracheophyta</taxon>
        <taxon>Spermatophyta</taxon>
        <taxon>Magnoliopsida</taxon>
        <taxon>eudicotyledons</taxon>
        <taxon>Gunneridae</taxon>
        <taxon>Pentapetalae</taxon>
        <taxon>asterids</taxon>
        <taxon>lamiids</taxon>
        <taxon>Solanales</taxon>
        <taxon>Convolvulaceae</taxon>
        <taxon>Cuscuteae</taxon>
        <taxon>Cuscuta</taxon>
        <taxon>Cuscuta subgen. Cuscuta</taxon>
    </lineage>
</organism>
<reference evidence="4" key="1">
    <citation type="submission" date="2022-07" db="EMBL/GenBank/DDBJ databases">
        <authorList>
            <person name="Macas J."/>
            <person name="Novak P."/>
            <person name="Neumann P."/>
        </authorList>
    </citation>
    <scope>NUCLEOTIDE SEQUENCE</scope>
</reference>
<gene>
    <name evidence="4" type="ORF">CEURO_LOCUS5931</name>
</gene>
<evidence type="ECO:0000259" key="3">
    <source>
        <dbReference type="PROSITE" id="PS50158"/>
    </source>
</evidence>
<keyword evidence="1" id="KW-0862">Zinc</keyword>
<sequence length="369" mass="40509">MQLTPEFKLRVAVRLLEGMASTWWDGAKGKYGRTVTWENFRQEFFAQYYSDFEVNTKRREYTLLTQGGKMTVRQLEHKLRELAEFIPEYVCDENRMVNHFWDALDLEKRERETQLPNMTFIQVVEQGLKGEKEWEEKKMKNAEEAKKRKWENHGPQGPNKKGNHGGGGSFQAPSLPPRGSQGLGGQSQASGTTRCRNCKRNHLGKCRDPPRCYQCGNTGHMKMNCPQLGGTRASGPSSATTGARNQVGASQASRGQGGASASHAPSVNQGNTQARVYAMTEADAQANPDSVACITSILNVFRLILSEGSCGGWVQVIPGANRGVSHGAGKVFPTHGRTHACVPPCVGGSSHPVKNIHAHTRASPPHTRA</sequence>
<dbReference type="Pfam" id="PF03732">
    <property type="entry name" value="Retrotrans_gag"/>
    <property type="match status" value="1"/>
</dbReference>
<dbReference type="GO" id="GO:0003676">
    <property type="term" value="F:nucleic acid binding"/>
    <property type="evidence" value="ECO:0007669"/>
    <property type="project" value="InterPro"/>
</dbReference>
<dbReference type="AlphaFoldDB" id="A0A9P1E3S2"/>